<evidence type="ECO:0000256" key="8">
    <source>
        <dbReference type="SAM" id="SignalP"/>
    </source>
</evidence>
<keyword evidence="8" id="KW-0732">Signal</keyword>
<keyword evidence="4 7" id="KW-1133">Transmembrane helix</keyword>
<dbReference type="EMBL" id="BAAAYV010000006">
    <property type="protein sequence ID" value="GAA3657659.1"/>
    <property type="molecule type" value="Genomic_DNA"/>
</dbReference>
<feature type="transmembrane region" description="Helical" evidence="7">
    <location>
        <begin position="32"/>
        <end position="53"/>
    </location>
</feature>
<organism evidence="10 11">
    <name type="scientific">Microbacterium marinilacus</name>
    <dbReference type="NCBI Taxonomy" id="415209"/>
    <lineage>
        <taxon>Bacteria</taxon>
        <taxon>Bacillati</taxon>
        <taxon>Actinomycetota</taxon>
        <taxon>Actinomycetes</taxon>
        <taxon>Micrococcales</taxon>
        <taxon>Microbacteriaceae</taxon>
        <taxon>Microbacterium</taxon>
    </lineage>
</organism>
<evidence type="ECO:0000256" key="5">
    <source>
        <dbReference type="ARBA" id="ARBA00023136"/>
    </source>
</evidence>
<feature type="transmembrane region" description="Helical" evidence="7">
    <location>
        <begin position="156"/>
        <end position="175"/>
    </location>
</feature>
<keyword evidence="3 7" id="KW-0812">Transmembrane</keyword>
<dbReference type="InterPro" id="IPR037185">
    <property type="entry name" value="EmrE-like"/>
</dbReference>
<feature type="chain" id="PRO_5047440769" evidence="8">
    <location>
        <begin position="23"/>
        <end position="334"/>
    </location>
</feature>
<protein>
    <submittedName>
        <fullName evidence="10">Carboxylate/amino acid/amine transporter</fullName>
    </submittedName>
</protein>
<dbReference type="RefSeq" id="WP_221857939.1">
    <property type="nucleotide sequence ID" value="NZ_BAAAYV010000006.1"/>
</dbReference>
<proteinExistence type="inferred from homology"/>
<feature type="transmembrane region" description="Helical" evidence="7">
    <location>
        <begin position="73"/>
        <end position="93"/>
    </location>
</feature>
<feature type="transmembrane region" description="Helical" evidence="7">
    <location>
        <begin position="99"/>
        <end position="121"/>
    </location>
</feature>
<feature type="transmembrane region" description="Helical" evidence="7">
    <location>
        <begin position="249"/>
        <end position="269"/>
    </location>
</feature>
<feature type="region of interest" description="Disordered" evidence="6">
    <location>
        <begin position="297"/>
        <end position="334"/>
    </location>
</feature>
<evidence type="ECO:0000256" key="6">
    <source>
        <dbReference type="SAM" id="MobiDB-lite"/>
    </source>
</evidence>
<evidence type="ECO:0000256" key="1">
    <source>
        <dbReference type="ARBA" id="ARBA00004141"/>
    </source>
</evidence>
<keyword evidence="11" id="KW-1185">Reference proteome</keyword>
<accession>A0ABP7BFN1</accession>
<comment type="similarity">
    <text evidence="2">Belongs to the EamA transporter family.</text>
</comment>
<evidence type="ECO:0000313" key="11">
    <source>
        <dbReference type="Proteomes" id="UP001410795"/>
    </source>
</evidence>
<evidence type="ECO:0000256" key="3">
    <source>
        <dbReference type="ARBA" id="ARBA00022692"/>
    </source>
</evidence>
<evidence type="ECO:0000256" key="2">
    <source>
        <dbReference type="ARBA" id="ARBA00007362"/>
    </source>
</evidence>
<feature type="domain" description="EamA" evidence="9">
    <location>
        <begin position="158"/>
        <end position="291"/>
    </location>
</feature>
<feature type="transmembrane region" description="Helical" evidence="7">
    <location>
        <begin position="187"/>
        <end position="207"/>
    </location>
</feature>
<evidence type="ECO:0000313" key="10">
    <source>
        <dbReference type="EMBL" id="GAA3657659.1"/>
    </source>
</evidence>
<sequence>MRFVLAVLAAAVLFGTTGTSQALGPDGTTPFAVGVVRLLVGGTVLAIATTIAARLRRRRSPEAPRQALTARPLVLMGLTAVCLFVYQPLFFLGTSANGVAVSTVIALGSAPVLAGLLEWALTRRGPGALWLAATALSTLGVALLGLGGAAGGSADPVGLVASVGAGASFAVIAVAQRRLLEAGWHPLTVVGAMGGGSAAIALGALPFADVRWVVEPRGALMALWLGLATITAAYALFTWGLGGLKAATAATLTLGEPLTASLLGIAVLGERLAPLSTVGLVVLGAGLLLLAWGSRSARDAPAEPGSRSARDDPAEPGSRSAREADDPKPFAVEG</sequence>
<keyword evidence="5 7" id="KW-0472">Membrane</keyword>
<dbReference type="InterPro" id="IPR050638">
    <property type="entry name" value="AA-Vitamin_Transporters"/>
</dbReference>
<gene>
    <name evidence="10" type="ORF">GCM10022202_17540</name>
</gene>
<dbReference type="Proteomes" id="UP001410795">
    <property type="component" value="Unassembled WGS sequence"/>
</dbReference>
<dbReference type="InterPro" id="IPR000620">
    <property type="entry name" value="EamA_dom"/>
</dbReference>
<dbReference type="Pfam" id="PF00892">
    <property type="entry name" value="EamA"/>
    <property type="match status" value="2"/>
</dbReference>
<evidence type="ECO:0000256" key="4">
    <source>
        <dbReference type="ARBA" id="ARBA00022989"/>
    </source>
</evidence>
<dbReference type="PANTHER" id="PTHR32322">
    <property type="entry name" value="INNER MEMBRANE TRANSPORTER"/>
    <property type="match status" value="1"/>
</dbReference>
<evidence type="ECO:0000259" key="9">
    <source>
        <dbReference type="Pfam" id="PF00892"/>
    </source>
</evidence>
<feature type="signal peptide" evidence="8">
    <location>
        <begin position="1"/>
        <end position="22"/>
    </location>
</feature>
<comment type="caution">
    <text evidence="10">The sequence shown here is derived from an EMBL/GenBank/DDBJ whole genome shotgun (WGS) entry which is preliminary data.</text>
</comment>
<dbReference type="SUPFAM" id="SSF103481">
    <property type="entry name" value="Multidrug resistance efflux transporter EmrE"/>
    <property type="match status" value="2"/>
</dbReference>
<feature type="domain" description="EamA" evidence="9">
    <location>
        <begin position="4"/>
        <end position="144"/>
    </location>
</feature>
<feature type="transmembrane region" description="Helical" evidence="7">
    <location>
        <begin position="275"/>
        <end position="292"/>
    </location>
</feature>
<reference evidence="11" key="1">
    <citation type="journal article" date="2019" name="Int. J. Syst. Evol. Microbiol.">
        <title>The Global Catalogue of Microorganisms (GCM) 10K type strain sequencing project: providing services to taxonomists for standard genome sequencing and annotation.</title>
        <authorList>
            <consortium name="The Broad Institute Genomics Platform"/>
            <consortium name="The Broad Institute Genome Sequencing Center for Infectious Disease"/>
            <person name="Wu L."/>
            <person name="Ma J."/>
        </authorList>
    </citation>
    <scope>NUCLEOTIDE SEQUENCE [LARGE SCALE GENOMIC DNA]</scope>
    <source>
        <strain evidence="11">JCM 16546</strain>
    </source>
</reference>
<feature type="transmembrane region" description="Helical" evidence="7">
    <location>
        <begin position="128"/>
        <end position="150"/>
    </location>
</feature>
<name>A0ABP7BFN1_9MICO</name>
<dbReference type="PANTHER" id="PTHR32322:SF2">
    <property type="entry name" value="EAMA DOMAIN-CONTAINING PROTEIN"/>
    <property type="match status" value="1"/>
</dbReference>
<evidence type="ECO:0000256" key="7">
    <source>
        <dbReference type="SAM" id="Phobius"/>
    </source>
</evidence>
<comment type="subcellular location">
    <subcellularLocation>
        <location evidence="1">Membrane</location>
        <topology evidence="1">Multi-pass membrane protein</topology>
    </subcellularLocation>
</comment>
<feature type="transmembrane region" description="Helical" evidence="7">
    <location>
        <begin position="219"/>
        <end position="237"/>
    </location>
</feature>